<gene>
    <name evidence="4" type="ORF">BU14_0587s0006</name>
</gene>
<feature type="chain" id="PRO_5012778502" description="DUF5060 domain-containing protein" evidence="2">
    <location>
        <begin position="27"/>
        <end position="752"/>
    </location>
</feature>
<dbReference type="InterPro" id="IPR032260">
    <property type="entry name" value="DUF5060"/>
</dbReference>
<feature type="compositionally biased region" description="Pro residues" evidence="1">
    <location>
        <begin position="623"/>
        <end position="637"/>
    </location>
</feature>
<dbReference type="Gene3D" id="3.20.20.80">
    <property type="entry name" value="Glycosidases"/>
    <property type="match status" value="1"/>
</dbReference>
<organism evidence="4 5">
    <name type="scientific">Porphyra umbilicalis</name>
    <name type="common">Purple laver</name>
    <name type="synonym">Red alga</name>
    <dbReference type="NCBI Taxonomy" id="2786"/>
    <lineage>
        <taxon>Eukaryota</taxon>
        <taxon>Rhodophyta</taxon>
        <taxon>Bangiophyceae</taxon>
        <taxon>Bangiales</taxon>
        <taxon>Bangiaceae</taxon>
        <taxon>Porphyra</taxon>
    </lineage>
</organism>
<proteinExistence type="predicted"/>
<evidence type="ECO:0000256" key="2">
    <source>
        <dbReference type="SAM" id="SignalP"/>
    </source>
</evidence>
<reference evidence="4 5" key="1">
    <citation type="submission" date="2017-03" db="EMBL/GenBank/DDBJ databases">
        <title>WGS assembly of Porphyra umbilicalis.</title>
        <authorList>
            <person name="Brawley S.H."/>
            <person name="Blouin N.A."/>
            <person name="Ficko-Blean E."/>
            <person name="Wheeler G.L."/>
            <person name="Lohr M."/>
            <person name="Goodson H.V."/>
            <person name="Jenkins J.W."/>
            <person name="Blaby-Haas C.E."/>
            <person name="Helliwell K.E."/>
            <person name="Chan C."/>
            <person name="Marriage T."/>
            <person name="Bhattacharya D."/>
            <person name="Klein A.S."/>
            <person name="Badis Y."/>
            <person name="Brodie J."/>
            <person name="Cao Y."/>
            <person name="Collen J."/>
            <person name="Dittami S.M."/>
            <person name="Gachon C.M."/>
            <person name="Green B.R."/>
            <person name="Karpowicz S."/>
            <person name="Kim J.W."/>
            <person name="Kudahl U."/>
            <person name="Lin S."/>
            <person name="Michel G."/>
            <person name="Mittag M."/>
            <person name="Olson B.J."/>
            <person name="Pangilinan J."/>
            <person name="Peng Y."/>
            <person name="Qiu H."/>
            <person name="Shu S."/>
            <person name="Singer J.T."/>
            <person name="Smith A.G."/>
            <person name="Sprecher B.N."/>
            <person name="Wagner V."/>
            <person name="Wang W."/>
            <person name="Wang Z.-Y."/>
            <person name="Yan J."/>
            <person name="Yarish C."/>
            <person name="Zoeuner-Riek S."/>
            <person name="Zhuang Y."/>
            <person name="Zou Y."/>
            <person name="Lindquist E.A."/>
            <person name="Grimwood J."/>
            <person name="Barry K."/>
            <person name="Rokhsar D.S."/>
            <person name="Schmutz J."/>
            <person name="Stiller J.W."/>
            <person name="Grossman A.R."/>
            <person name="Prochnik S.E."/>
        </authorList>
    </citation>
    <scope>NUCLEOTIDE SEQUENCE [LARGE SCALE GENOMIC DNA]</scope>
    <source>
        <strain evidence="4">4086291</strain>
    </source>
</reference>
<feature type="region of interest" description="Disordered" evidence="1">
    <location>
        <begin position="618"/>
        <end position="637"/>
    </location>
</feature>
<evidence type="ECO:0000313" key="5">
    <source>
        <dbReference type="Proteomes" id="UP000218209"/>
    </source>
</evidence>
<dbReference type="InterPro" id="IPR013783">
    <property type="entry name" value="Ig-like_fold"/>
</dbReference>
<keyword evidence="5" id="KW-1185">Reference proteome</keyword>
<sequence length="752" mass="81493">MVRGAPPMAAASVVAVLAAYLAVVTGVSPTGAAAASVIKTSGEMRRWHPVELNLVDGPWASESDANNPFLNFRLTATFTSPAASSRKYVIPCFWAADGKAAHTGATAGSVWRCLFTPDQTGMWRYAIEFKSGVGVALKSSGTGTPVTPFDGQIGSFRVSLTNKTGRDFRGKGKLRVVPPKRHLRFDDGEFFMKHGADSPENFLGYRGFDGSAAGKHAYAPHVGDWRRGDPTWGKSADNSKGIVGAVNYLASVGVNAIYAMPMTIDGDAKDTWPWTSARDVWRYDVSKLAQWGLLFDHMDAVGVVLHMVLSETENEELFERADAQVDRHGFSDARRLYYRELVARFGAKNGLVWNLGEENGWADGSGQVNTDSQRKAFLGHFAGLEPYGALLALHTFPADKQRVYTPLLGWSSPLTGASLQVAAWPNVHKETIQWVHASAAAGKPWVVSVDEIGGAGVLTDAETPDHNRERRDVLWGALTAGAAGVEWYSQRYDQTLESYRDFERLWATTDRAMRLLTDARVPYWEMGPADWRIDGKANWALAGKEAILAYLPRGGRARVWLTSPGAWTVGWFNPRLGGTAALQGVRTIIAPTAGGRAVVLGTPPRDGNKDWVVLLRRNGASTAPPPPPSQPALPPSAPSTVDGPFALYVFDTVTGKDVKGPLMASVTLRRADLPAWFSIRADRRPGSSTIGGVRFLVNGAAERVEMIEPFFIAGDFQGTVFPWTKSPCVPTTIEAVSTASGDRSTVRARFVC</sequence>
<keyword evidence="2" id="KW-0732">Signal</keyword>
<dbReference type="Gene3D" id="2.60.40.10">
    <property type="entry name" value="Immunoglobulins"/>
    <property type="match status" value="1"/>
</dbReference>
<dbReference type="AlphaFoldDB" id="A0A1X6NRE1"/>
<evidence type="ECO:0000313" key="4">
    <source>
        <dbReference type="EMBL" id="OSX71145.1"/>
    </source>
</evidence>
<accession>A0A1X6NRE1</accession>
<protein>
    <recommendedName>
        <fullName evidence="3">DUF5060 domain-containing protein</fullName>
    </recommendedName>
</protein>
<name>A0A1X6NRE1_PORUM</name>
<dbReference type="EMBL" id="KV919165">
    <property type="protein sequence ID" value="OSX71145.1"/>
    <property type="molecule type" value="Genomic_DNA"/>
</dbReference>
<dbReference type="Proteomes" id="UP000218209">
    <property type="component" value="Unassembled WGS sequence"/>
</dbReference>
<dbReference type="OrthoDB" id="1948at2759"/>
<feature type="domain" description="DUF5060" evidence="3">
    <location>
        <begin position="44"/>
        <end position="129"/>
    </location>
</feature>
<evidence type="ECO:0000259" key="3">
    <source>
        <dbReference type="Pfam" id="PF16586"/>
    </source>
</evidence>
<dbReference type="Pfam" id="PF16586">
    <property type="entry name" value="DUF5060"/>
    <property type="match status" value="1"/>
</dbReference>
<evidence type="ECO:0000256" key="1">
    <source>
        <dbReference type="SAM" id="MobiDB-lite"/>
    </source>
</evidence>
<feature type="signal peptide" evidence="2">
    <location>
        <begin position="1"/>
        <end position="26"/>
    </location>
</feature>